<keyword evidence="2" id="KW-0805">Transcription regulation</keyword>
<dbReference type="InterPro" id="IPR036388">
    <property type="entry name" value="WH-like_DNA-bd_sf"/>
</dbReference>
<comment type="caution">
    <text evidence="6">The sequence shown here is derived from an EMBL/GenBank/DDBJ whole genome shotgun (WGS) entry which is preliminary data.</text>
</comment>
<dbReference type="Proteomes" id="UP001139648">
    <property type="component" value="Unassembled WGS sequence"/>
</dbReference>
<feature type="domain" description="HTH lysR-type" evidence="5">
    <location>
        <begin position="1"/>
        <end position="58"/>
    </location>
</feature>
<dbReference type="PROSITE" id="PS50931">
    <property type="entry name" value="HTH_LYSR"/>
    <property type="match status" value="1"/>
</dbReference>
<dbReference type="SUPFAM" id="SSF46785">
    <property type="entry name" value="Winged helix' DNA-binding domain"/>
    <property type="match status" value="1"/>
</dbReference>
<evidence type="ECO:0000256" key="2">
    <source>
        <dbReference type="ARBA" id="ARBA00023015"/>
    </source>
</evidence>
<keyword evidence="3 6" id="KW-0238">DNA-binding</keyword>
<dbReference type="InterPro" id="IPR036390">
    <property type="entry name" value="WH_DNA-bd_sf"/>
</dbReference>
<reference evidence="6" key="1">
    <citation type="submission" date="2022-06" db="EMBL/GenBank/DDBJ databases">
        <title>Sequencing the genomes of 1000 actinobacteria strains.</title>
        <authorList>
            <person name="Klenk H.-P."/>
        </authorList>
    </citation>
    <scope>NUCLEOTIDE SEQUENCE</scope>
    <source>
        <strain evidence="6">DSM 46694</strain>
    </source>
</reference>
<evidence type="ECO:0000313" key="7">
    <source>
        <dbReference type="Proteomes" id="UP001139648"/>
    </source>
</evidence>
<evidence type="ECO:0000313" key="6">
    <source>
        <dbReference type="EMBL" id="MCP2357035.1"/>
    </source>
</evidence>
<evidence type="ECO:0000259" key="5">
    <source>
        <dbReference type="PROSITE" id="PS50931"/>
    </source>
</evidence>
<dbReference type="GO" id="GO:0003700">
    <property type="term" value="F:DNA-binding transcription factor activity"/>
    <property type="evidence" value="ECO:0007669"/>
    <property type="project" value="InterPro"/>
</dbReference>
<gene>
    <name evidence="6" type="ORF">HD597_004055</name>
</gene>
<dbReference type="InterPro" id="IPR005119">
    <property type="entry name" value="LysR_subst-bd"/>
</dbReference>
<evidence type="ECO:0000256" key="1">
    <source>
        <dbReference type="ARBA" id="ARBA00009437"/>
    </source>
</evidence>
<evidence type="ECO:0000256" key="4">
    <source>
        <dbReference type="ARBA" id="ARBA00023163"/>
    </source>
</evidence>
<dbReference type="FunFam" id="1.10.10.10:FF:000001">
    <property type="entry name" value="LysR family transcriptional regulator"/>
    <property type="match status" value="1"/>
</dbReference>
<sequence length="296" mass="32128">MELRDIEIFLTLAEELHFSRTAEKLHITQARVSQSIKKQERRVGAPLFGRTSRAVRLTPIGSRLRDDLRQAYDLINGGLERAAGVAQGIRGTLRLGVMGALGNELRPLIEAFAERHPGCEVQVTEFHFSDPFTALRSGEADLQLMWLPVREPDLVVGPVVLTEGRVLAVAGSSDLAGRASVSMEDLAGRPVLDPGTDGPGYWFEGMLPASTPSGAPVPRGPRVRTFHEALALVAAGRIVCPLNAHVTRYYNYPGIVCLPIHDAPSTEWALVRRSAGETPLVRAFVRTGSDLGMLAI</sequence>
<dbReference type="PANTHER" id="PTHR30346:SF0">
    <property type="entry name" value="HCA OPERON TRANSCRIPTIONAL ACTIVATOR HCAR"/>
    <property type="match status" value="1"/>
</dbReference>
<evidence type="ECO:0000256" key="3">
    <source>
        <dbReference type="ARBA" id="ARBA00023125"/>
    </source>
</evidence>
<dbReference type="AlphaFoldDB" id="A0A9X2GG50"/>
<protein>
    <submittedName>
        <fullName evidence="6">DNA-binding transcriptional LysR family regulator</fullName>
    </submittedName>
</protein>
<dbReference type="RefSeq" id="WP_253744181.1">
    <property type="nucleotide sequence ID" value="NZ_BAABKA010000103.1"/>
</dbReference>
<dbReference type="PANTHER" id="PTHR30346">
    <property type="entry name" value="TRANSCRIPTIONAL DUAL REGULATOR HCAR-RELATED"/>
    <property type="match status" value="1"/>
</dbReference>
<name>A0A9X2GG50_9ACTN</name>
<dbReference type="Pfam" id="PF03466">
    <property type="entry name" value="LysR_substrate"/>
    <property type="match status" value="1"/>
</dbReference>
<organism evidence="6 7">
    <name type="scientific">Nonomuraea thailandensis</name>
    <dbReference type="NCBI Taxonomy" id="1188745"/>
    <lineage>
        <taxon>Bacteria</taxon>
        <taxon>Bacillati</taxon>
        <taxon>Actinomycetota</taxon>
        <taxon>Actinomycetes</taxon>
        <taxon>Streptosporangiales</taxon>
        <taxon>Streptosporangiaceae</taxon>
        <taxon>Nonomuraea</taxon>
    </lineage>
</organism>
<dbReference type="Pfam" id="PF00126">
    <property type="entry name" value="HTH_1"/>
    <property type="match status" value="1"/>
</dbReference>
<accession>A0A9X2GG50</accession>
<dbReference type="GO" id="GO:0003677">
    <property type="term" value="F:DNA binding"/>
    <property type="evidence" value="ECO:0007669"/>
    <property type="project" value="UniProtKB-KW"/>
</dbReference>
<dbReference type="GO" id="GO:0032993">
    <property type="term" value="C:protein-DNA complex"/>
    <property type="evidence" value="ECO:0007669"/>
    <property type="project" value="TreeGrafter"/>
</dbReference>
<dbReference type="Gene3D" id="1.10.10.10">
    <property type="entry name" value="Winged helix-like DNA-binding domain superfamily/Winged helix DNA-binding domain"/>
    <property type="match status" value="1"/>
</dbReference>
<comment type="similarity">
    <text evidence="1">Belongs to the LysR transcriptional regulatory family.</text>
</comment>
<keyword evidence="7" id="KW-1185">Reference proteome</keyword>
<dbReference type="EMBL" id="JAMZEB010000002">
    <property type="protein sequence ID" value="MCP2357035.1"/>
    <property type="molecule type" value="Genomic_DNA"/>
</dbReference>
<keyword evidence="4" id="KW-0804">Transcription</keyword>
<dbReference type="CDD" id="cd08414">
    <property type="entry name" value="PBP2_LTTR_aromatics_like"/>
    <property type="match status" value="1"/>
</dbReference>
<dbReference type="InterPro" id="IPR000847">
    <property type="entry name" value="LysR_HTH_N"/>
</dbReference>
<dbReference type="SUPFAM" id="SSF53850">
    <property type="entry name" value="Periplasmic binding protein-like II"/>
    <property type="match status" value="1"/>
</dbReference>
<proteinExistence type="inferred from homology"/>
<dbReference type="Gene3D" id="3.40.190.10">
    <property type="entry name" value="Periplasmic binding protein-like II"/>
    <property type="match status" value="2"/>
</dbReference>